<evidence type="ECO:0000313" key="9">
    <source>
        <dbReference type="EMBL" id="KAK5784712.1"/>
    </source>
</evidence>
<feature type="transmembrane region" description="Helical" evidence="7">
    <location>
        <begin position="139"/>
        <end position="165"/>
    </location>
</feature>
<evidence type="ECO:0000256" key="6">
    <source>
        <dbReference type="ARBA" id="ARBA00023136"/>
    </source>
</evidence>
<feature type="transmembrane region" description="Helical" evidence="7">
    <location>
        <begin position="39"/>
        <end position="58"/>
    </location>
</feature>
<comment type="subcellular location">
    <subcellularLocation>
        <location evidence="1">Membrane</location>
        <topology evidence="1">Multi-pass membrane protein</topology>
    </subcellularLocation>
</comment>
<dbReference type="SUPFAM" id="SSF103473">
    <property type="entry name" value="MFS general substrate transporter"/>
    <property type="match status" value="1"/>
</dbReference>
<evidence type="ECO:0000313" key="10">
    <source>
        <dbReference type="Proteomes" id="UP001358586"/>
    </source>
</evidence>
<dbReference type="Pfam" id="PF00083">
    <property type="entry name" value="Sugar_tr"/>
    <property type="match status" value="1"/>
</dbReference>
<comment type="similarity">
    <text evidence="2">Belongs to the major facilitator superfamily. Sugar transporter (TC 2.A.1.1) family.</text>
</comment>
<feature type="transmembrane region" description="Helical" evidence="7">
    <location>
        <begin position="171"/>
        <end position="189"/>
    </location>
</feature>
<gene>
    <name evidence="9" type="ORF">PVK06_039239</name>
</gene>
<organism evidence="9 10">
    <name type="scientific">Gossypium arboreum</name>
    <name type="common">Tree cotton</name>
    <name type="synonym">Gossypium nanking</name>
    <dbReference type="NCBI Taxonomy" id="29729"/>
    <lineage>
        <taxon>Eukaryota</taxon>
        <taxon>Viridiplantae</taxon>
        <taxon>Streptophyta</taxon>
        <taxon>Embryophyta</taxon>
        <taxon>Tracheophyta</taxon>
        <taxon>Spermatophyta</taxon>
        <taxon>Magnoliopsida</taxon>
        <taxon>eudicotyledons</taxon>
        <taxon>Gunneridae</taxon>
        <taxon>Pentapetalae</taxon>
        <taxon>rosids</taxon>
        <taxon>malvids</taxon>
        <taxon>Malvales</taxon>
        <taxon>Malvaceae</taxon>
        <taxon>Malvoideae</taxon>
        <taxon>Gossypium</taxon>
    </lineage>
</organism>
<dbReference type="PANTHER" id="PTHR48021">
    <property type="match status" value="1"/>
</dbReference>
<proteinExistence type="inferred from homology"/>
<dbReference type="Gene3D" id="1.20.1250.20">
    <property type="entry name" value="MFS general substrate transporter like domains"/>
    <property type="match status" value="1"/>
</dbReference>
<evidence type="ECO:0000256" key="2">
    <source>
        <dbReference type="ARBA" id="ARBA00010992"/>
    </source>
</evidence>
<dbReference type="InterPro" id="IPR050549">
    <property type="entry name" value="MFS_Trehalose_Transporter"/>
</dbReference>
<sequence>MLQIGIGLLVLQQLSGINGVLFYSSNIFASAGVASSDVATFGVGAIQVIATGVTTWLVDKTGRRLLLMVSSAGMTLSLLIVAVAFYVEGIVAKDSDLYGIMGILSLVGLVAFVIAFSLGIGAIPWVIMSEILPVNIKGLAGSVATLANWLTSWVITMTANLLLTWSGGGTFTIYAVVTAFTVVFVALWVPETKGRSLEEIQSSFR</sequence>
<evidence type="ECO:0000256" key="1">
    <source>
        <dbReference type="ARBA" id="ARBA00004141"/>
    </source>
</evidence>
<keyword evidence="3" id="KW-0813">Transport</keyword>
<keyword evidence="6 7" id="KW-0472">Membrane</keyword>
<keyword evidence="5 7" id="KW-1133">Transmembrane helix</keyword>
<feature type="transmembrane region" description="Helical" evidence="7">
    <location>
        <begin position="99"/>
        <end position="127"/>
    </location>
</feature>
<keyword evidence="10" id="KW-1185">Reference proteome</keyword>
<feature type="domain" description="Major facilitator superfamily (MFS) profile" evidence="8">
    <location>
        <begin position="1"/>
        <end position="193"/>
    </location>
</feature>
<keyword evidence="3" id="KW-0762">Sugar transport</keyword>
<feature type="transmembrane region" description="Helical" evidence="7">
    <location>
        <begin position="65"/>
        <end position="87"/>
    </location>
</feature>
<dbReference type="PANTHER" id="PTHR48021:SF1">
    <property type="entry name" value="GH07001P-RELATED"/>
    <property type="match status" value="1"/>
</dbReference>
<comment type="caution">
    <text evidence="9">The sequence shown here is derived from an EMBL/GenBank/DDBJ whole genome shotgun (WGS) entry which is preliminary data.</text>
</comment>
<evidence type="ECO:0000256" key="7">
    <source>
        <dbReference type="SAM" id="Phobius"/>
    </source>
</evidence>
<evidence type="ECO:0000256" key="4">
    <source>
        <dbReference type="ARBA" id="ARBA00022692"/>
    </source>
</evidence>
<evidence type="ECO:0000259" key="8">
    <source>
        <dbReference type="PROSITE" id="PS50850"/>
    </source>
</evidence>
<dbReference type="InterPro" id="IPR003663">
    <property type="entry name" value="Sugar/inositol_transpt"/>
</dbReference>
<keyword evidence="4 7" id="KW-0812">Transmembrane</keyword>
<dbReference type="InterPro" id="IPR005828">
    <property type="entry name" value="MFS_sugar_transport-like"/>
</dbReference>
<accession>A0ABR0N2Z1</accession>
<dbReference type="EMBL" id="JARKNE010000011">
    <property type="protein sequence ID" value="KAK5784712.1"/>
    <property type="molecule type" value="Genomic_DNA"/>
</dbReference>
<dbReference type="PRINTS" id="PR00171">
    <property type="entry name" value="SUGRTRNSPORT"/>
</dbReference>
<dbReference type="InterPro" id="IPR020846">
    <property type="entry name" value="MFS_dom"/>
</dbReference>
<protein>
    <recommendedName>
        <fullName evidence="8">Major facilitator superfamily (MFS) profile domain-containing protein</fullName>
    </recommendedName>
</protein>
<name>A0ABR0N2Z1_GOSAR</name>
<dbReference type="PROSITE" id="PS50850">
    <property type="entry name" value="MFS"/>
    <property type="match status" value="1"/>
</dbReference>
<evidence type="ECO:0000256" key="3">
    <source>
        <dbReference type="ARBA" id="ARBA00022597"/>
    </source>
</evidence>
<evidence type="ECO:0000256" key="5">
    <source>
        <dbReference type="ARBA" id="ARBA00022989"/>
    </source>
</evidence>
<reference evidence="9 10" key="1">
    <citation type="submission" date="2023-03" db="EMBL/GenBank/DDBJ databases">
        <title>WGS of Gossypium arboreum.</title>
        <authorList>
            <person name="Yu D."/>
        </authorList>
    </citation>
    <scope>NUCLEOTIDE SEQUENCE [LARGE SCALE GENOMIC DNA]</scope>
    <source>
        <tissue evidence="9">Leaf</tissue>
    </source>
</reference>
<dbReference type="InterPro" id="IPR036259">
    <property type="entry name" value="MFS_trans_sf"/>
</dbReference>
<dbReference type="Proteomes" id="UP001358586">
    <property type="component" value="Chromosome 11"/>
</dbReference>